<dbReference type="InterPro" id="IPR002645">
    <property type="entry name" value="STAS_dom"/>
</dbReference>
<dbReference type="InterPro" id="IPR058548">
    <property type="entry name" value="MlaB-like_STAS"/>
</dbReference>
<feature type="compositionally biased region" description="Basic and acidic residues" evidence="1">
    <location>
        <begin position="102"/>
        <end position="113"/>
    </location>
</feature>
<dbReference type="Gene3D" id="3.30.750.24">
    <property type="entry name" value="STAS domain"/>
    <property type="match status" value="1"/>
</dbReference>
<dbReference type="Pfam" id="PF13466">
    <property type="entry name" value="STAS_2"/>
    <property type="match status" value="1"/>
</dbReference>
<dbReference type="AlphaFoldDB" id="A0A6V8LD36"/>
<feature type="domain" description="STAS" evidence="2">
    <location>
        <begin position="1"/>
        <end position="83"/>
    </location>
</feature>
<dbReference type="Proteomes" id="UP000482960">
    <property type="component" value="Unassembled WGS sequence"/>
</dbReference>
<evidence type="ECO:0000259" key="2">
    <source>
        <dbReference type="PROSITE" id="PS50801"/>
    </source>
</evidence>
<evidence type="ECO:0000256" key="1">
    <source>
        <dbReference type="SAM" id="MobiDB-lite"/>
    </source>
</evidence>
<gene>
    <name evidence="3" type="ORF">Prum_063330</name>
</gene>
<evidence type="ECO:0000313" key="4">
    <source>
        <dbReference type="Proteomes" id="UP000482960"/>
    </source>
</evidence>
<sequence length="113" mass="11990">MGPGVGRADVPVLSERLVALLRDRPADVVICDVAAITAPDASTLEVLARLQLMARRHGCGIRLYGAGGRLRALLAITGLSEVLPLALDGEWQAEEREEPVDVEERVDPADPAG</sequence>
<feature type="region of interest" description="Disordered" evidence="1">
    <location>
        <begin position="94"/>
        <end position="113"/>
    </location>
</feature>
<dbReference type="PROSITE" id="PS50801">
    <property type="entry name" value="STAS"/>
    <property type="match status" value="1"/>
</dbReference>
<comment type="caution">
    <text evidence="3">The sequence shown here is derived from an EMBL/GenBank/DDBJ whole genome shotgun (WGS) entry which is preliminary data.</text>
</comment>
<protein>
    <recommendedName>
        <fullName evidence="2">STAS domain-containing protein</fullName>
    </recommendedName>
</protein>
<dbReference type="InterPro" id="IPR036513">
    <property type="entry name" value="STAS_dom_sf"/>
</dbReference>
<organism evidence="3 4">
    <name type="scientific">Phytohabitans rumicis</name>
    <dbReference type="NCBI Taxonomy" id="1076125"/>
    <lineage>
        <taxon>Bacteria</taxon>
        <taxon>Bacillati</taxon>
        <taxon>Actinomycetota</taxon>
        <taxon>Actinomycetes</taxon>
        <taxon>Micromonosporales</taxon>
        <taxon>Micromonosporaceae</taxon>
    </lineage>
</organism>
<proteinExistence type="predicted"/>
<keyword evidence="4" id="KW-1185">Reference proteome</keyword>
<name>A0A6V8LD36_9ACTN</name>
<reference evidence="3 4" key="1">
    <citation type="submission" date="2020-03" db="EMBL/GenBank/DDBJ databases">
        <title>Whole genome shotgun sequence of Phytohabitans rumicis NBRC 108638.</title>
        <authorList>
            <person name="Komaki H."/>
            <person name="Tamura T."/>
        </authorList>
    </citation>
    <scope>NUCLEOTIDE SEQUENCE [LARGE SCALE GENOMIC DNA]</scope>
    <source>
        <strain evidence="3 4">NBRC 108638</strain>
    </source>
</reference>
<dbReference type="SUPFAM" id="SSF52091">
    <property type="entry name" value="SpoIIaa-like"/>
    <property type="match status" value="1"/>
</dbReference>
<dbReference type="EMBL" id="BLPG01000001">
    <property type="protein sequence ID" value="GFJ92691.1"/>
    <property type="molecule type" value="Genomic_DNA"/>
</dbReference>
<evidence type="ECO:0000313" key="3">
    <source>
        <dbReference type="EMBL" id="GFJ92691.1"/>
    </source>
</evidence>
<reference evidence="3 4" key="2">
    <citation type="submission" date="2020-03" db="EMBL/GenBank/DDBJ databases">
        <authorList>
            <person name="Ichikawa N."/>
            <person name="Kimura A."/>
            <person name="Kitahashi Y."/>
            <person name="Uohara A."/>
        </authorList>
    </citation>
    <scope>NUCLEOTIDE SEQUENCE [LARGE SCALE GENOMIC DNA]</scope>
    <source>
        <strain evidence="3 4">NBRC 108638</strain>
    </source>
</reference>
<accession>A0A6V8LD36</accession>